<accession>Q2M5M2</accession>
<reference evidence="1" key="2">
    <citation type="submission" date="2005-12" db="EMBL/GenBank/DDBJ databases">
        <authorList>
            <person name="Leach L."/>
            <person name="Austin P.R."/>
            <person name="Lewis T.A."/>
        </authorList>
    </citation>
    <scope>NUCLEOTIDE SEQUENCE</scope>
    <source>
        <strain evidence="1">DSM 3601</strain>
    </source>
</reference>
<evidence type="ECO:0000313" key="1">
    <source>
        <dbReference type="EMBL" id="ABC68372.1"/>
    </source>
</evidence>
<proteinExistence type="predicted"/>
<dbReference type="EMBL" id="AY319946">
    <property type="protein sequence ID" value="ABC68372.1"/>
    <property type="molecule type" value="Genomic_DNA"/>
</dbReference>
<protein>
    <submittedName>
        <fullName evidence="1">Uncharacterized protein</fullName>
    </submittedName>
</protein>
<reference evidence="1" key="1">
    <citation type="journal article" date="2004" name="Environ. Microbiol.">
        <title>Physiological and molecular genetic evaluation of the dechlorination agent, pyridine-2,6-bis(monothiocarboxylic acid) (PDTC) as a secondary siderophore of Pseudomonas.</title>
        <authorList>
            <person name="Lewis T.A."/>
            <person name="Leach L."/>
            <person name="Morales S."/>
            <person name="Austin P.R."/>
            <person name="Hartwell H.J."/>
            <person name="Kaplan B."/>
            <person name="Forker C."/>
            <person name="Meyer J.M."/>
        </authorList>
    </citation>
    <scope>NUCLEOTIDE SEQUENCE</scope>
    <source>
        <strain evidence="1">DSM 3601</strain>
    </source>
</reference>
<dbReference type="AlphaFoldDB" id="Q2M5M2"/>
<organism evidence="1">
    <name type="scientific">Pseudomonas putida</name>
    <name type="common">Arthrobacter siderocapsulatus</name>
    <dbReference type="NCBI Taxonomy" id="303"/>
    <lineage>
        <taxon>Bacteria</taxon>
        <taxon>Pseudomonadati</taxon>
        <taxon>Pseudomonadota</taxon>
        <taxon>Gammaproteobacteria</taxon>
        <taxon>Pseudomonadales</taxon>
        <taxon>Pseudomonadaceae</taxon>
        <taxon>Pseudomonas</taxon>
    </lineage>
</organism>
<sequence>MQPSFRIEILTWEAQILLDLIDDQILYRTP</sequence>
<name>Q2M5M2_PSEPU</name>